<feature type="compositionally biased region" description="Low complexity" evidence="1">
    <location>
        <begin position="80"/>
        <end position="100"/>
    </location>
</feature>
<reference evidence="3" key="1">
    <citation type="submission" date="2021-02" db="EMBL/GenBank/DDBJ databases">
        <authorList>
            <person name="Dougan E. K."/>
            <person name="Rhodes N."/>
            <person name="Thang M."/>
            <person name="Chan C."/>
        </authorList>
    </citation>
    <scope>NUCLEOTIDE SEQUENCE</scope>
</reference>
<evidence type="ECO:0000313" key="3">
    <source>
        <dbReference type="EMBL" id="CAE8685198.1"/>
    </source>
</evidence>
<dbReference type="SUPFAM" id="SSF46565">
    <property type="entry name" value="Chaperone J-domain"/>
    <property type="match status" value="1"/>
</dbReference>
<protein>
    <recommendedName>
        <fullName evidence="2">J domain-containing protein</fullName>
    </recommendedName>
</protein>
<feature type="region of interest" description="Disordered" evidence="1">
    <location>
        <begin position="230"/>
        <end position="261"/>
    </location>
</feature>
<dbReference type="EMBL" id="CAJNNW010026424">
    <property type="protein sequence ID" value="CAE8685198.1"/>
    <property type="molecule type" value="Genomic_DNA"/>
</dbReference>
<name>A0A813JXF9_POLGL</name>
<feature type="domain" description="J" evidence="2">
    <location>
        <begin position="7"/>
        <end position="68"/>
    </location>
</feature>
<dbReference type="InterPro" id="IPR036869">
    <property type="entry name" value="J_dom_sf"/>
</dbReference>
<feature type="compositionally biased region" description="Polar residues" evidence="1">
    <location>
        <begin position="234"/>
        <end position="243"/>
    </location>
</feature>
<dbReference type="PANTHER" id="PTHR44825:SF1">
    <property type="entry name" value="DNAJ HOMOLOG SUBFAMILY C MEMBER 4"/>
    <property type="match status" value="1"/>
</dbReference>
<dbReference type="PRINTS" id="PR00625">
    <property type="entry name" value="JDOMAIN"/>
</dbReference>
<gene>
    <name evidence="3" type="ORF">PGLA2088_LOCUS24349</name>
</gene>
<dbReference type="PANTHER" id="PTHR44825">
    <property type="match status" value="1"/>
</dbReference>
<feature type="region of interest" description="Disordered" evidence="1">
    <location>
        <begin position="73"/>
        <end position="163"/>
    </location>
</feature>
<proteinExistence type="predicted"/>
<dbReference type="Gene3D" id="1.10.287.110">
    <property type="entry name" value="DnaJ domain"/>
    <property type="match status" value="1"/>
</dbReference>
<comment type="caution">
    <text evidence="3">The sequence shown here is derived from an EMBL/GenBank/DDBJ whole genome shotgun (WGS) entry which is preliminary data.</text>
</comment>
<evidence type="ECO:0000259" key="2">
    <source>
        <dbReference type="PROSITE" id="PS50076"/>
    </source>
</evidence>
<dbReference type="PROSITE" id="PS00636">
    <property type="entry name" value="DNAJ_1"/>
    <property type="match status" value="1"/>
</dbReference>
<dbReference type="InterPro" id="IPR001623">
    <property type="entry name" value="DnaJ_domain"/>
</dbReference>
<evidence type="ECO:0000256" key="1">
    <source>
        <dbReference type="SAM" id="MobiDB-lite"/>
    </source>
</evidence>
<evidence type="ECO:0000313" key="4">
    <source>
        <dbReference type="Proteomes" id="UP000626109"/>
    </source>
</evidence>
<dbReference type="InterPro" id="IPR018253">
    <property type="entry name" value="DnaJ_domain_CS"/>
</dbReference>
<dbReference type="PROSITE" id="PS50076">
    <property type="entry name" value="DNAJ_2"/>
    <property type="match status" value="1"/>
</dbReference>
<feature type="compositionally biased region" description="Polar residues" evidence="1">
    <location>
        <begin position="144"/>
        <end position="156"/>
    </location>
</feature>
<dbReference type="Pfam" id="PF00226">
    <property type="entry name" value="DnaJ"/>
    <property type="match status" value="1"/>
</dbReference>
<dbReference type="CDD" id="cd06257">
    <property type="entry name" value="DnaJ"/>
    <property type="match status" value="1"/>
</dbReference>
<dbReference type="SMART" id="SM00271">
    <property type="entry name" value="DnaJ"/>
    <property type="match status" value="1"/>
</dbReference>
<sequence length="261" mass="26999">MAGTPLNLYGALGMDESASESDVRSAYRRRALATHPDKGGEAEVFRLVVKAFEVLGDAARRATYDRKLRLLRGEGGQGRGNSPASSLAAASAAPAVAQASRTERAQQKWGPQAAACSGSPPCHAEARQQQAPSQAEALPKEGRSASTGAQPASTSEDCAAGPADRTTAAEILLKLMGMEKAAARTQLQILQAGVLRQLVALLSSEDQPDYNESMGPSGLPCTEFGSVVGGADTDSCSSGSDANCQDPEPLLAIEHGHKALQ</sequence>
<organism evidence="3 4">
    <name type="scientific">Polarella glacialis</name>
    <name type="common">Dinoflagellate</name>
    <dbReference type="NCBI Taxonomy" id="89957"/>
    <lineage>
        <taxon>Eukaryota</taxon>
        <taxon>Sar</taxon>
        <taxon>Alveolata</taxon>
        <taxon>Dinophyceae</taxon>
        <taxon>Suessiales</taxon>
        <taxon>Suessiaceae</taxon>
        <taxon>Polarella</taxon>
    </lineage>
</organism>
<accession>A0A813JXF9</accession>
<dbReference type="Proteomes" id="UP000626109">
    <property type="component" value="Unassembled WGS sequence"/>
</dbReference>
<dbReference type="InterPro" id="IPR052763">
    <property type="entry name" value="DnaJ_C4"/>
</dbReference>
<dbReference type="AlphaFoldDB" id="A0A813JXF9"/>